<organism evidence="2 3">
    <name type="scientific">Pholiota conissans</name>
    <dbReference type="NCBI Taxonomy" id="109636"/>
    <lineage>
        <taxon>Eukaryota</taxon>
        <taxon>Fungi</taxon>
        <taxon>Dikarya</taxon>
        <taxon>Basidiomycota</taxon>
        <taxon>Agaricomycotina</taxon>
        <taxon>Agaricomycetes</taxon>
        <taxon>Agaricomycetidae</taxon>
        <taxon>Agaricales</taxon>
        <taxon>Agaricineae</taxon>
        <taxon>Strophariaceae</taxon>
        <taxon>Pholiota</taxon>
    </lineage>
</organism>
<evidence type="ECO:0000313" key="3">
    <source>
        <dbReference type="Proteomes" id="UP000807469"/>
    </source>
</evidence>
<dbReference type="EMBL" id="MU155972">
    <property type="protein sequence ID" value="KAF9470487.1"/>
    <property type="molecule type" value="Genomic_DNA"/>
</dbReference>
<dbReference type="Proteomes" id="UP000807469">
    <property type="component" value="Unassembled WGS sequence"/>
</dbReference>
<accession>A0A9P5YJY9</accession>
<dbReference type="InterPro" id="IPR012337">
    <property type="entry name" value="RNaseH-like_sf"/>
</dbReference>
<dbReference type="AlphaFoldDB" id="A0A9P5YJY9"/>
<keyword evidence="3" id="KW-1185">Reference proteome</keyword>
<dbReference type="OrthoDB" id="3060808at2759"/>
<proteinExistence type="predicted"/>
<evidence type="ECO:0000256" key="1">
    <source>
        <dbReference type="SAM" id="MobiDB-lite"/>
    </source>
</evidence>
<protein>
    <submittedName>
        <fullName evidence="2">Uncharacterized protein</fullName>
    </submittedName>
</protein>
<gene>
    <name evidence="2" type="ORF">BDN70DRAFT_902068</name>
</gene>
<sequence>MPAPQPLTSRKSTPASRQPESVDVTNAKGQETMLSYMNPARISKQHKILIETLLFKMIICCGLPWALIDSPYFSSFVQALAPNFIIPDWSFFFTTHLSQEVAAWSIKFKEFIEPKSHLTLSLDGWITGDALKQVISRLFGVYGAIRYSAIAGDGGPNVRAAKMKICAEYPWILNISYKEKMLVTVSGIANYFGQSNYGTFHLDAQRKVDGICEGIKSNSNTRFSSSYQQVKSVNACIGLIKKCLVNSTLKFATPATKKLLPFIMDGTPHWKFMADMNSFIHLLSSGANSILTLERQNSMCADVFYVWVCIAYHLENVLTSPAIGVSHHRSDVIRIYNHRFNQMMTESSHTVFLLVYYLHPSALNIFRGEQIRLKDGGRAAGDKLISQFKLYANNKEPFCSNIWTCTTKPLEWWKVLSRDSNANQLAKVAIKLFSISPSEICDERTASHLGWFNTARRSSMMPENLVTATKLYDYYVNGFTDETEHVDGDLQDSSFVAHSSTHFDIAEFVQLHSDKLKVLIDGVDDLGPGASSTSLQKNSSVGDDGTPRDWSVDSFFFQM</sequence>
<evidence type="ECO:0000313" key="2">
    <source>
        <dbReference type="EMBL" id="KAF9470487.1"/>
    </source>
</evidence>
<name>A0A9P5YJY9_9AGAR</name>
<reference evidence="2" key="1">
    <citation type="submission" date="2020-11" db="EMBL/GenBank/DDBJ databases">
        <authorList>
            <consortium name="DOE Joint Genome Institute"/>
            <person name="Ahrendt S."/>
            <person name="Riley R."/>
            <person name="Andreopoulos W."/>
            <person name="Labutti K."/>
            <person name="Pangilinan J."/>
            <person name="Ruiz-Duenas F.J."/>
            <person name="Barrasa J.M."/>
            <person name="Sanchez-Garcia M."/>
            <person name="Camarero S."/>
            <person name="Miyauchi S."/>
            <person name="Serrano A."/>
            <person name="Linde D."/>
            <person name="Babiker R."/>
            <person name="Drula E."/>
            <person name="Ayuso-Fernandez I."/>
            <person name="Pacheco R."/>
            <person name="Padilla G."/>
            <person name="Ferreira P."/>
            <person name="Barriuso J."/>
            <person name="Kellner H."/>
            <person name="Castanera R."/>
            <person name="Alfaro M."/>
            <person name="Ramirez L."/>
            <person name="Pisabarro A.G."/>
            <person name="Kuo A."/>
            <person name="Tritt A."/>
            <person name="Lipzen A."/>
            <person name="He G."/>
            <person name="Yan M."/>
            <person name="Ng V."/>
            <person name="Cullen D."/>
            <person name="Martin F."/>
            <person name="Rosso M.-N."/>
            <person name="Henrissat B."/>
            <person name="Hibbett D."/>
            <person name="Martinez A.T."/>
            <person name="Grigoriev I.V."/>
        </authorList>
    </citation>
    <scope>NUCLEOTIDE SEQUENCE</scope>
    <source>
        <strain evidence="2">CIRM-BRFM 674</strain>
    </source>
</reference>
<feature type="region of interest" description="Disordered" evidence="1">
    <location>
        <begin position="1"/>
        <end position="24"/>
    </location>
</feature>
<dbReference type="SUPFAM" id="SSF53098">
    <property type="entry name" value="Ribonuclease H-like"/>
    <property type="match status" value="1"/>
</dbReference>
<comment type="caution">
    <text evidence="2">The sequence shown here is derived from an EMBL/GenBank/DDBJ whole genome shotgun (WGS) entry which is preliminary data.</text>
</comment>